<accession>U7V8Y8</accession>
<dbReference type="Proteomes" id="UP000017081">
    <property type="component" value="Unassembled WGS sequence"/>
</dbReference>
<dbReference type="EMBL" id="AXZF01000081">
    <property type="protein sequence ID" value="ERT68137.1"/>
    <property type="molecule type" value="Genomic_DNA"/>
</dbReference>
<keyword evidence="1" id="KW-0812">Transmembrane</keyword>
<comment type="caution">
    <text evidence="2">The sequence shown here is derived from an EMBL/GenBank/DDBJ whole genome shotgun (WGS) entry which is preliminary data.</text>
</comment>
<keyword evidence="1" id="KW-1133">Transmembrane helix</keyword>
<dbReference type="HOGENOM" id="CLU_3078081_0_0_0"/>
<feature type="transmembrane region" description="Helical" evidence="1">
    <location>
        <begin position="6"/>
        <end position="26"/>
    </location>
</feature>
<reference evidence="2 3" key="1">
    <citation type="submission" date="2013-08" db="EMBL/GenBank/DDBJ databases">
        <authorList>
            <person name="Weinstock G."/>
            <person name="Sodergren E."/>
            <person name="Wylie T."/>
            <person name="Fulton L."/>
            <person name="Fulton R."/>
            <person name="Fronick C."/>
            <person name="O'Laughlin M."/>
            <person name="Godfrey J."/>
            <person name="Miner T."/>
            <person name="Herter B."/>
            <person name="Appelbaum E."/>
            <person name="Cordes M."/>
            <person name="Lek S."/>
            <person name="Wollam A."/>
            <person name="Pepin K.H."/>
            <person name="Palsikar V.B."/>
            <person name="Mitreva M."/>
            <person name="Wilson R.K."/>
        </authorList>
    </citation>
    <scope>NUCLEOTIDE SEQUENCE [LARGE SCALE GENOMIC DNA]</scope>
    <source>
        <strain evidence="2 3">ATCC BAA-474</strain>
    </source>
</reference>
<proteinExistence type="predicted"/>
<evidence type="ECO:0000313" key="3">
    <source>
        <dbReference type="Proteomes" id="UP000017081"/>
    </source>
</evidence>
<keyword evidence="1" id="KW-0472">Membrane</keyword>
<name>U7V8Y8_9FUSO</name>
<sequence length="52" mass="6138">MCGFWIPLAAFHKSSLLAYLIKILLFRWNRSWGWAMPFLHFAPTGIESDFFC</sequence>
<protein>
    <submittedName>
        <fullName evidence="2">Uncharacterized protein</fullName>
    </submittedName>
</protein>
<dbReference type="AlphaFoldDB" id="U7V8Y8"/>
<organism evidence="2 3">
    <name type="scientific">Cetobacterium somerae ATCC BAA-474</name>
    <dbReference type="NCBI Taxonomy" id="1319815"/>
    <lineage>
        <taxon>Bacteria</taxon>
        <taxon>Fusobacteriati</taxon>
        <taxon>Fusobacteriota</taxon>
        <taxon>Fusobacteriia</taxon>
        <taxon>Fusobacteriales</taxon>
        <taxon>Fusobacteriaceae</taxon>
        <taxon>Cetobacterium</taxon>
    </lineage>
</organism>
<gene>
    <name evidence="2" type="ORF">HMPREF0202_01966</name>
</gene>
<evidence type="ECO:0000313" key="2">
    <source>
        <dbReference type="EMBL" id="ERT68137.1"/>
    </source>
</evidence>
<dbReference type="STRING" id="1319815.HMPREF0202_01966"/>
<keyword evidence="3" id="KW-1185">Reference proteome</keyword>
<evidence type="ECO:0000256" key="1">
    <source>
        <dbReference type="SAM" id="Phobius"/>
    </source>
</evidence>